<dbReference type="Gene3D" id="3.30.1490.120">
    <property type="entry name" value="RNA polymerase Rpb7-like, N-terminal domain"/>
    <property type="match status" value="1"/>
</dbReference>
<dbReference type="VEuPathDB" id="MicrosporidiaDB:AEWQ_041440"/>
<proteinExistence type="predicted"/>
<dbReference type="VEuPathDB" id="MicrosporidiaDB:M970_041440"/>
<reference evidence="3" key="1">
    <citation type="journal article" date="2013" name="Eukaryot. Cell">
        <title>Extremely Reduced Levels of Heterozygosity in the Vertebrate Pathogen Encephalitozoon cuniculi.</title>
        <authorList>
            <person name="Selman M."/>
            <person name="Sak B."/>
            <person name="Kvac M."/>
            <person name="Farinelli L."/>
            <person name="Weiss L.M."/>
            <person name="Corradi N."/>
        </authorList>
    </citation>
    <scope>NUCLEOTIDE SEQUENCE</scope>
</reference>
<keyword evidence="2" id="KW-0804">Transcription</keyword>
<dbReference type="VEuPathDB" id="MicrosporidiaDB:ECU04_1450"/>
<keyword evidence="1" id="KW-0240">DNA-directed RNA polymerase</keyword>
<name>M1JIV8_ENCCN</name>
<evidence type="ECO:0000313" key="3">
    <source>
        <dbReference type="EMBL" id="AGE95329.1"/>
    </source>
</evidence>
<dbReference type="VEuPathDB" id="MicrosporidiaDB:AEWR_041440"/>
<sequence length="131" mass="14252">MIKFKLVEAVMCVEIDPELLVNPEKAVSKHIASNLLIYSHKINGVPLSFSIKGMERTGPIVSSVGSVAVAVHVEYVVLTLPIGEVMSSIEGRTLGIFSTDIDGSKEYTGNFVVKEMRLKGRVFFTIAGTRP</sequence>
<dbReference type="VEuPathDB" id="MicrosporidiaDB:AEWD_041450"/>
<dbReference type="GO" id="GO:0000428">
    <property type="term" value="C:DNA-directed RNA polymerase complex"/>
    <property type="evidence" value="ECO:0007669"/>
    <property type="project" value="UniProtKB-KW"/>
</dbReference>
<dbReference type="AlphaFoldDB" id="M1JIV8"/>
<evidence type="ECO:0000256" key="2">
    <source>
        <dbReference type="ARBA" id="ARBA00023163"/>
    </source>
</evidence>
<protein>
    <submittedName>
        <fullName evidence="3">Uncharacterized protein</fullName>
    </submittedName>
</protein>
<dbReference type="EMBL" id="KC513606">
    <property type="protein sequence ID" value="AGE95329.1"/>
    <property type="molecule type" value="Genomic_DNA"/>
</dbReference>
<accession>M1JIV8</accession>
<evidence type="ECO:0000256" key="1">
    <source>
        <dbReference type="ARBA" id="ARBA00022478"/>
    </source>
</evidence>
<dbReference type="OMA" id="IICAKID"/>
<gene>
    <name evidence="3" type="ORF">ECU04_1450</name>
</gene>
<organism evidence="3">
    <name type="scientific">Encephalitozoon cuniculi</name>
    <name type="common">Microsporidian parasite</name>
    <dbReference type="NCBI Taxonomy" id="6035"/>
    <lineage>
        <taxon>Eukaryota</taxon>
        <taxon>Fungi</taxon>
        <taxon>Fungi incertae sedis</taxon>
        <taxon>Microsporidia</taxon>
        <taxon>Unikaryonidae</taxon>
        <taxon>Encephalitozoon</taxon>
    </lineage>
</organism>
<dbReference type="InterPro" id="IPR036898">
    <property type="entry name" value="RNA_pol_Rpb7-like_N_sf"/>
</dbReference>